<reference evidence="1" key="1">
    <citation type="submission" date="2016-10" db="EMBL/GenBank/DDBJ databases">
        <authorList>
            <person name="de Groot N.N."/>
        </authorList>
    </citation>
    <scope>NUCLEOTIDE SEQUENCE</scope>
</reference>
<organism evidence="1">
    <name type="scientific">hydrothermal vent metagenome</name>
    <dbReference type="NCBI Taxonomy" id="652676"/>
    <lineage>
        <taxon>unclassified sequences</taxon>
        <taxon>metagenomes</taxon>
        <taxon>ecological metagenomes</taxon>
    </lineage>
</organism>
<dbReference type="PANTHER" id="PTHR10632">
    <property type="entry name" value="SULFIDE:QUINONE OXIDOREDUCTASE"/>
    <property type="match status" value="1"/>
</dbReference>
<dbReference type="SUPFAM" id="SSF51905">
    <property type="entry name" value="FAD/NAD(P)-binding domain"/>
    <property type="match status" value="2"/>
</dbReference>
<dbReference type="EMBL" id="FPHL01000054">
    <property type="protein sequence ID" value="SFV68806.1"/>
    <property type="molecule type" value="Genomic_DNA"/>
</dbReference>
<dbReference type="AlphaFoldDB" id="A0A1W1CSL4"/>
<dbReference type="InterPro" id="IPR015904">
    <property type="entry name" value="Sulphide_quinone_reductase"/>
</dbReference>
<gene>
    <name evidence="1" type="ORF">MNB_SV-10-1087</name>
</gene>
<proteinExistence type="predicted"/>
<dbReference type="InterPro" id="IPR036188">
    <property type="entry name" value="FAD/NAD-bd_sf"/>
</dbReference>
<dbReference type="PANTHER" id="PTHR10632:SF2">
    <property type="entry name" value="SULFIDE:QUINONE OXIDOREDUCTASE, MITOCHONDRIAL"/>
    <property type="match status" value="1"/>
</dbReference>
<dbReference type="Gene3D" id="3.50.50.100">
    <property type="match status" value="1"/>
</dbReference>
<accession>A0A1W1CSL4</accession>
<dbReference type="GO" id="GO:0070224">
    <property type="term" value="F:sulfide:quinone oxidoreductase activity"/>
    <property type="evidence" value="ECO:0007669"/>
    <property type="project" value="TreeGrafter"/>
</dbReference>
<dbReference type="GO" id="GO:0071949">
    <property type="term" value="F:FAD binding"/>
    <property type="evidence" value="ECO:0007669"/>
    <property type="project" value="TreeGrafter"/>
</dbReference>
<dbReference type="GO" id="GO:0070221">
    <property type="term" value="P:sulfide oxidation, using sulfide:quinone oxidoreductase"/>
    <property type="evidence" value="ECO:0007669"/>
    <property type="project" value="TreeGrafter"/>
</dbReference>
<protein>
    <submittedName>
        <fullName evidence="1">Oxidoreductase (Flavoprotein)</fullName>
    </submittedName>
</protein>
<evidence type="ECO:0000313" key="1">
    <source>
        <dbReference type="EMBL" id="SFV68806.1"/>
    </source>
</evidence>
<name>A0A1W1CSL4_9ZZZZ</name>
<dbReference type="GO" id="GO:0005739">
    <property type="term" value="C:mitochondrion"/>
    <property type="evidence" value="ECO:0007669"/>
    <property type="project" value="TreeGrafter"/>
</dbReference>
<sequence length="326" mass="35852">MTDSSGKSAAYDYVVTASGLQLDFPAIDGLGGKISSLQHTDKLESWMNDPAIGSIYYLHGAVRLSRQLDGVVQKAQKTPKKKRLNVYFTQPKIIVKSPAAAKSALMSLLDRLKKAGVRDRVEIVFFSEDGRLSANDAYNTYYKKLLAKENVLLKKDKLVSVNAAEHKTVFFRAGELPYDFIHVTPPMKTGTYLSKSGLLNDSGLVDVDAKTLEHKVYPKIFAIGDAAGCGALKSASAISSQVKTVTDTIRALDEGEKPKAKYDGYGSDTLLCPGKKTALVEAWNDKGNPLSPLVYLNPMECHVLYWYSSLYLSRSYMMDGVLRGWT</sequence>